<dbReference type="InterPro" id="IPR036390">
    <property type="entry name" value="WH_DNA-bd_sf"/>
</dbReference>
<dbReference type="PROSITE" id="PS51118">
    <property type="entry name" value="HTH_HXLR"/>
    <property type="match status" value="1"/>
</dbReference>
<sequence>MALGKDYERQDCALARALELLGERWTLLIVRDAFYGVRRYNDFLAHLDVPRAVLAARLEALVDAEVLERRPYQQTPLRHEYVLTERGRELWPAVNALAHWGARHLSPDGPSRIFTHAACGTRVDRTGACPACGGYVPPDLLEIRPGPAADRPHRDDPVSRALREPHPMFEVMSAAGQ</sequence>
<dbReference type="EMBL" id="JBHLZP010000557">
    <property type="protein sequence ID" value="MFB9838682.1"/>
    <property type="molecule type" value="Genomic_DNA"/>
</dbReference>
<keyword evidence="7" id="KW-1185">Reference proteome</keyword>
<evidence type="ECO:0000313" key="6">
    <source>
        <dbReference type="EMBL" id="MFB9838682.1"/>
    </source>
</evidence>
<organism evidence="6 7">
    <name type="scientific">Actinoallomurus acaciae</name>
    <dbReference type="NCBI Taxonomy" id="502577"/>
    <lineage>
        <taxon>Bacteria</taxon>
        <taxon>Bacillati</taxon>
        <taxon>Actinomycetota</taxon>
        <taxon>Actinomycetes</taxon>
        <taxon>Streptosporangiales</taxon>
        <taxon>Thermomonosporaceae</taxon>
        <taxon>Actinoallomurus</taxon>
    </lineage>
</organism>
<evidence type="ECO:0000256" key="1">
    <source>
        <dbReference type="ARBA" id="ARBA00023015"/>
    </source>
</evidence>
<evidence type="ECO:0000259" key="5">
    <source>
        <dbReference type="PROSITE" id="PS51118"/>
    </source>
</evidence>
<dbReference type="Gene3D" id="1.10.10.10">
    <property type="entry name" value="Winged helix-like DNA-binding domain superfamily/Winged helix DNA-binding domain"/>
    <property type="match status" value="1"/>
</dbReference>
<dbReference type="RefSeq" id="WP_378211726.1">
    <property type="nucleotide sequence ID" value="NZ_JBHLZP010000557.1"/>
</dbReference>
<dbReference type="InterPro" id="IPR036388">
    <property type="entry name" value="WH-like_DNA-bd_sf"/>
</dbReference>
<dbReference type="InterPro" id="IPR002577">
    <property type="entry name" value="HTH_HxlR"/>
</dbReference>
<accession>A0ABV5YXG9</accession>
<dbReference type="Proteomes" id="UP001589627">
    <property type="component" value="Unassembled WGS sequence"/>
</dbReference>
<keyword evidence="3" id="KW-0804">Transcription</keyword>
<dbReference type="SUPFAM" id="SSF46785">
    <property type="entry name" value="Winged helix' DNA-binding domain"/>
    <property type="match status" value="1"/>
</dbReference>
<proteinExistence type="predicted"/>
<keyword evidence="2" id="KW-0238">DNA-binding</keyword>
<evidence type="ECO:0000256" key="2">
    <source>
        <dbReference type="ARBA" id="ARBA00023125"/>
    </source>
</evidence>
<protein>
    <submittedName>
        <fullName evidence="6">Winged helix-turn-helix transcriptional regulator</fullName>
    </submittedName>
</protein>
<reference evidence="6 7" key="1">
    <citation type="submission" date="2024-09" db="EMBL/GenBank/DDBJ databases">
        <authorList>
            <person name="Sun Q."/>
            <person name="Mori K."/>
        </authorList>
    </citation>
    <scope>NUCLEOTIDE SEQUENCE [LARGE SCALE GENOMIC DNA]</scope>
    <source>
        <strain evidence="6 7">TBRC 0563</strain>
    </source>
</reference>
<dbReference type="PANTHER" id="PTHR33204:SF18">
    <property type="entry name" value="TRANSCRIPTIONAL REGULATORY PROTEIN"/>
    <property type="match status" value="1"/>
</dbReference>
<feature type="region of interest" description="Disordered" evidence="4">
    <location>
        <begin position="143"/>
        <end position="166"/>
    </location>
</feature>
<keyword evidence="1" id="KW-0805">Transcription regulation</keyword>
<evidence type="ECO:0000256" key="4">
    <source>
        <dbReference type="SAM" id="MobiDB-lite"/>
    </source>
</evidence>
<feature type="domain" description="HTH hxlR-type" evidence="5">
    <location>
        <begin position="12"/>
        <end position="109"/>
    </location>
</feature>
<dbReference type="PANTHER" id="PTHR33204">
    <property type="entry name" value="TRANSCRIPTIONAL REGULATOR, MARR FAMILY"/>
    <property type="match status" value="1"/>
</dbReference>
<dbReference type="Pfam" id="PF01638">
    <property type="entry name" value="HxlR"/>
    <property type="match status" value="1"/>
</dbReference>
<comment type="caution">
    <text evidence="6">The sequence shown here is derived from an EMBL/GenBank/DDBJ whole genome shotgun (WGS) entry which is preliminary data.</text>
</comment>
<name>A0ABV5YXG9_9ACTN</name>
<evidence type="ECO:0000256" key="3">
    <source>
        <dbReference type="ARBA" id="ARBA00023163"/>
    </source>
</evidence>
<evidence type="ECO:0000313" key="7">
    <source>
        <dbReference type="Proteomes" id="UP001589627"/>
    </source>
</evidence>
<gene>
    <name evidence="6" type="ORF">ACFFNX_41695</name>
</gene>
<feature type="compositionally biased region" description="Basic and acidic residues" evidence="4">
    <location>
        <begin position="150"/>
        <end position="166"/>
    </location>
</feature>